<dbReference type="EMBL" id="JASCZI010000700">
    <property type="protein sequence ID" value="MED6113037.1"/>
    <property type="molecule type" value="Genomic_DNA"/>
</dbReference>
<keyword evidence="3" id="KW-1185">Reference proteome</keyword>
<proteinExistence type="predicted"/>
<sequence length="284" mass="31093">CSGLGRGTSLGHSTTRCCPSRECTRQLPRQPSLVHPAPRTRTSLALGRARSVAPRGCAQATRAATTRPVLGRAPRLGQSTSRCCPSRGRTRRRPHQPSLVHPAPSTSRCGPSRGRTRRRPHQPSLVHSAPVLGRAWRLAGRGVLPLAAQRVVSHRGRARCQHAPRHAPLWGQSVGVLPTLVLGRSRLGGHRHLGQPRTWSGVTGTPNDGTMLARKPSGGQVMGPKRWQRAQRTLENLEQHPLPIIGCRAKTKVPRDDILFRGETYGKESALEVEFQRDFLQESS</sequence>
<accession>A0ABU6QNG9</accession>
<protein>
    <submittedName>
        <fullName evidence="2">Uncharacterized protein</fullName>
    </submittedName>
</protein>
<evidence type="ECO:0000313" key="2">
    <source>
        <dbReference type="EMBL" id="MED6113037.1"/>
    </source>
</evidence>
<comment type="caution">
    <text evidence="2">The sequence shown here is derived from an EMBL/GenBank/DDBJ whole genome shotgun (WGS) entry which is preliminary data.</text>
</comment>
<dbReference type="Proteomes" id="UP001341840">
    <property type="component" value="Unassembled WGS sequence"/>
</dbReference>
<evidence type="ECO:0000256" key="1">
    <source>
        <dbReference type="SAM" id="MobiDB-lite"/>
    </source>
</evidence>
<organism evidence="2 3">
    <name type="scientific">Stylosanthes scabra</name>
    <dbReference type="NCBI Taxonomy" id="79078"/>
    <lineage>
        <taxon>Eukaryota</taxon>
        <taxon>Viridiplantae</taxon>
        <taxon>Streptophyta</taxon>
        <taxon>Embryophyta</taxon>
        <taxon>Tracheophyta</taxon>
        <taxon>Spermatophyta</taxon>
        <taxon>Magnoliopsida</taxon>
        <taxon>eudicotyledons</taxon>
        <taxon>Gunneridae</taxon>
        <taxon>Pentapetalae</taxon>
        <taxon>rosids</taxon>
        <taxon>fabids</taxon>
        <taxon>Fabales</taxon>
        <taxon>Fabaceae</taxon>
        <taxon>Papilionoideae</taxon>
        <taxon>50 kb inversion clade</taxon>
        <taxon>dalbergioids sensu lato</taxon>
        <taxon>Dalbergieae</taxon>
        <taxon>Pterocarpus clade</taxon>
        <taxon>Stylosanthes</taxon>
    </lineage>
</organism>
<feature type="non-terminal residue" evidence="2">
    <location>
        <position position="1"/>
    </location>
</feature>
<gene>
    <name evidence="2" type="ORF">PIB30_067284</name>
</gene>
<feature type="region of interest" description="Disordered" evidence="1">
    <location>
        <begin position="47"/>
        <end position="124"/>
    </location>
</feature>
<evidence type="ECO:0000313" key="3">
    <source>
        <dbReference type="Proteomes" id="UP001341840"/>
    </source>
</evidence>
<name>A0ABU6QNG9_9FABA</name>
<feature type="compositionally biased region" description="Low complexity" evidence="1">
    <location>
        <begin position="104"/>
        <end position="113"/>
    </location>
</feature>
<reference evidence="2 3" key="1">
    <citation type="journal article" date="2023" name="Plants (Basel)">
        <title>Bridging the Gap: Combining Genomics and Transcriptomics Approaches to Understand Stylosanthes scabra, an Orphan Legume from the Brazilian Caatinga.</title>
        <authorList>
            <person name="Ferreira-Neto J.R.C."/>
            <person name="da Silva M.D."/>
            <person name="Binneck E."/>
            <person name="de Melo N.F."/>
            <person name="da Silva R.H."/>
            <person name="de Melo A.L.T.M."/>
            <person name="Pandolfi V."/>
            <person name="Bustamante F.O."/>
            <person name="Brasileiro-Vidal A.C."/>
            <person name="Benko-Iseppon A.M."/>
        </authorList>
    </citation>
    <scope>NUCLEOTIDE SEQUENCE [LARGE SCALE GENOMIC DNA]</scope>
    <source>
        <tissue evidence="2">Leaves</tissue>
    </source>
</reference>